<reference evidence="2 3" key="1">
    <citation type="submission" date="2019-04" db="EMBL/GenBank/DDBJ databases">
        <title>Friends and foes A comparative genomics study of 23 Aspergillus species from section Flavi.</title>
        <authorList>
            <consortium name="DOE Joint Genome Institute"/>
            <person name="Kjaerbolling I."/>
            <person name="Vesth T."/>
            <person name="Frisvad J.C."/>
            <person name="Nybo J.L."/>
            <person name="Theobald S."/>
            <person name="Kildgaard S."/>
            <person name="Isbrandt T."/>
            <person name="Kuo A."/>
            <person name="Sato A."/>
            <person name="Lyhne E.K."/>
            <person name="Kogle M.E."/>
            <person name="Wiebenga A."/>
            <person name="Kun R.S."/>
            <person name="Lubbers R.J."/>
            <person name="Makela M.R."/>
            <person name="Barry K."/>
            <person name="Chovatia M."/>
            <person name="Clum A."/>
            <person name="Daum C."/>
            <person name="Haridas S."/>
            <person name="He G."/>
            <person name="LaButti K."/>
            <person name="Lipzen A."/>
            <person name="Mondo S."/>
            <person name="Riley R."/>
            <person name="Salamov A."/>
            <person name="Simmons B.A."/>
            <person name="Magnuson J.K."/>
            <person name="Henrissat B."/>
            <person name="Mortensen U.H."/>
            <person name="Larsen T.O."/>
            <person name="Devries R.P."/>
            <person name="Grigoriev I.V."/>
            <person name="Machida M."/>
            <person name="Baker S.E."/>
            <person name="Andersen M.R."/>
        </authorList>
    </citation>
    <scope>NUCLEOTIDE SEQUENCE [LARGE SCALE GENOMIC DNA]</scope>
    <source>
        <strain evidence="2 3">CBS 151.66</strain>
    </source>
</reference>
<feature type="domain" description="Methyltransferase type 11" evidence="1">
    <location>
        <begin position="19"/>
        <end position="70"/>
    </location>
</feature>
<dbReference type="GO" id="GO:0008757">
    <property type="term" value="F:S-adenosylmethionine-dependent methyltransferase activity"/>
    <property type="evidence" value="ECO:0007669"/>
    <property type="project" value="InterPro"/>
</dbReference>
<evidence type="ECO:0000313" key="3">
    <source>
        <dbReference type="Proteomes" id="UP000326565"/>
    </source>
</evidence>
<dbReference type="CDD" id="cd02440">
    <property type="entry name" value="AdoMet_MTases"/>
    <property type="match status" value="1"/>
</dbReference>
<dbReference type="Proteomes" id="UP000326565">
    <property type="component" value="Unassembled WGS sequence"/>
</dbReference>
<accession>A0A5N5X477</accession>
<keyword evidence="3" id="KW-1185">Reference proteome</keyword>
<evidence type="ECO:0000259" key="1">
    <source>
        <dbReference type="Pfam" id="PF08241"/>
    </source>
</evidence>
<dbReference type="OrthoDB" id="540004at2759"/>
<evidence type="ECO:0000313" key="2">
    <source>
        <dbReference type="EMBL" id="KAB8074182.1"/>
    </source>
</evidence>
<dbReference type="Gene3D" id="3.40.50.150">
    <property type="entry name" value="Vaccinia Virus protein VP39"/>
    <property type="match status" value="1"/>
</dbReference>
<dbReference type="InterPro" id="IPR029063">
    <property type="entry name" value="SAM-dependent_MTases_sf"/>
</dbReference>
<dbReference type="AlphaFoldDB" id="A0A5N5X477"/>
<dbReference type="EMBL" id="ML732214">
    <property type="protein sequence ID" value="KAB8074182.1"/>
    <property type="molecule type" value="Genomic_DNA"/>
</dbReference>
<sequence length="104" mass="11592">MPRRIESPDPMGASALDALTVQQGDYHHLELVESGSLDGVYTIETVVHATDLDLVLSEFHRSLKPGGRTAFYEYDHWSDHGVRQTKLSTEPLSPITSVDGSIWR</sequence>
<name>A0A5N5X477_9EURO</name>
<dbReference type="InterPro" id="IPR013216">
    <property type="entry name" value="Methyltransf_11"/>
</dbReference>
<gene>
    <name evidence="2" type="ORF">BDV29DRAFT_174117</name>
</gene>
<dbReference type="SUPFAM" id="SSF53335">
    <property type="entry name" value="S-adenosyl-L-methionine-dependent methyltransferases"/>
    <property type="match status" value="1"/>
</dbReference>
<dbReference type="Pfam" id="PF08241">
    <property type="entry name" value="Methyltransf_11"/>
    <property type="match status" value="1"/>
</dbReference>
<protein>
    <recommendedName>
        <fullName evidence="1">Methyltransferase type 11 domain-containing protein</fullName>
    </recommendedName>
</protein>
<organism evidence="2 3">
    <name type="scientific">Aspergillus leporis</name>
    <dbReference type="NCBI Taxonomy" id="41062"/>
    <lineage>
        <taxon>Eukaryota</taxon>
        <taxon>Fungi</taxon>
        <taxon>Dikarya</taxon>
        <taxon>Ascomycota</taxon>
        <taxon>Pezizomycotina</taxon>
        <taxon>Eurotiomycetes</taxon>
        <taxon>Eurotiomycetidae</taxon>
        <taxon>Eurotiales</taxon>
        <taxon>Aspergillaceae</taxon>
        <taxon>Aspergillus</taxon>
        <taxon>Aspergillus subgen. Circumdati</taxon>
    </lineage>
</organism>
<proteinExistence type="predicted"/>